<proteinExistence type="predicted"/>
<keyword evidence="2" id="KW-1185">Reference proteome</keyword>
<sequence length="168" mass="19455">MRTAQKPQIQTLPSGHWKYEEEISANDIETAKHQPYLKIIPSPYSNWFKENVKEIKGNLLILKPTLRRLHMFSKTAKDMCLQREERVNEVVMNRPSNSIASNTFDEDHEPFSANPHNGFLTVVEKPELEEVLCWTNPFSFLLIIVQCNTLSVGFAQIFEEKGRKHKGT</sequence>
<dbReference type="Proteomes" id="UP001153076">
    <property type="component" value="Unassembled WGS sequence"/>
</dbReference>
<dbReference type="EMBL" id="JAKOGI010000434">
    <property type="protein sequence ID" value="KAJ8435097.1"/>
    <property type="molecule type" value="Genomic_DNA"/>
</dbReference>
<evidence type="ECO:0000313" key="2">
    <source>
        <dbReference type="Proteomes" id="UP001153076"/>
    </source>
</evidence>
<name>A0A9Q1K1T4_9CARY</name>
<dbReference type="AlphaFoldDB" id="A0A9Q1K1T4"/>
<comment type="caution">
    <text evidence="1">The sequence shown here is derived from an EMBL/GenBank/DDBJ whole genome shotgun (WGS) entry which is preliminary data.</text>
</comment>
<accession>A0A9Q1K1T4</accession>
<evidence type="ECO:0000313" key="1">
    <source>
        <dbReference type="EMBL" id="KAJ8435097.1"/>
    </source>
</evidence>
<organism evidence="1 2">
    <name type="scientific">Carnegiea gigantea</name>
    <dbReference type="NCBI Taxonomy" id="171969"/>
    <lineage>
        <taxon>Eukaryota</taxon>
        <taxon>Viridiplantae</taxon>
        <taxon>Streptophyta</taxon>
        <taxon>Embryophyta</taxon>
        <taxon>Tracheophyta</taxon>
        <taxon>Spermatophyta</taxon>
        <taxon>Magnoliopsida</taxon>
        <taxon>eudicotyledons</taxon>
        <taxon>Gunneridae</taxon>
        <taxon>Pentapetalae</taxon>
        <taxon>Caryophyllales</taxon>
        <taxon>Cactineae</taxon>
        <taxon>Cactaceae</taxon>
        <taxon>Cactoideae</taxon>
        <taxon>Echinocereeae</taxon>
        <taxon>Carnegiea</taxon>
    </lineage>
</organism>
<protein>
    <submittedName>
        <fullName evidence="1">Uncharacterized protein</fullName>
    </submittedName>
</protein>
<reference evidence="1" key="1">
    <citation type="submission" date="2022-04" db="EMBL/GenBank/DDBJ databases">
        <title>Carnegiea gigantea Genome sequencing and assembly v2.</title>
        <authorList>
            <person name="Copetti D."/>
            <person name="Sanderson M.J."/>
            <person name="Burquez A."/>
            <person name="Wojciechowski M.F."/>
        </authorList>
    </citation>
    <scope>NUCLEOTIDE SEQUENCE</scope>
    <source>
        <strain evidence="1">SGP5-SGP5p</strain>
        <tissue evidence="1">Aerial part</tissue>
    </source>
</reference>
<gene>
    <name evidence="1" type="ORF">Cgig2_006369</name>
</gene>